<dbReference type="EMBL" id="JAGMUV010000051">
    <property type="protein sequence ID" value="KAH7109532.1"/>
    <property type="molecule type" value="Genomic_DNA"/>
</dbReference>
<evidence type="ECO:0000313" key="3">
    <source>
        <dbReference type="EMBL" id="KAH7109532.1"/>
    </source>
</evidence>
<protein>
    <recommendedName>
        <fullName evidence="2">Bromo domain-containing protein</fullName>
    </recommendedName>
</protein>
<proteinExistence type="predicted"/>
<dbReference type="SUPFAM" id="SSF47370">
    <property type="entry name" value="Bromodomain"/>
    <property type="match status" value="1"/>
</dbReference>
<dbReference type="PANTHER" id="PTHR45750">
    <property type="entry name" value="GH11602P"/>
    <property type="match status" value="1"/>
</dbReference>
<dbReference type="OrthoDB" id="5085373at2759"/>
<dbReference type="GO" id="GO:0045944">
    <property type="term" value="P:positive regulation of transcription by RNA polymerase II"/>
    <property type="evidence" value="ECO:0007669"/>
    <property type="project" value="TreeGrafter"/>
</dbReference>
<dbReference type="Pfam" id="PF00439">
    <property type="entry name" value="Bromodomain"/>
    <property type="match status" value="1"/>
</dbReference>
<dbReference type="InterPro" id="IPR037800">
    <property type="entry name" value="GCN5"/>
</dbReference>
<dbReference type="Gene3D" id="1.20.920.10">
    <property type="entry name" value="Bromodomain-like"/>
    <property type="match status" value="1"/>
</dbReference>
<dbReference type="PANTHER" id="PTHR45750:SF3">
    <property type="entry name" value="HISTONE ACETYLTRANSFERASE"/>
    <property type="match status" value="1"/>
</dbReference>
<accession>A0A9P9I772</accession>
<dbReference type="GO" id="GO:0000123">
    <property type="term" value="C:histone acetyltransferase complex"/>
    <property type="evidence" value="ECO:0007669"/>
    <property type="project" value="TreeGrafter"/>
</dbReference>
<gene>
    <name evidence="3" type="ORF">EDB81DRAFT_672789</name>
</gene>
<evidence type="ECO:0000313" key="4">
    <source>
        <dbReference type="Proteomes" id="UP000738349"/>
    </source>
</evidence>
<dbReference type="InterPro" id="IPR001487">
    <property type="entry name" value="Bromodomain"/>
</dbReference>
<dbReference type="InterPro" id="IPR036427">
    <property type="entry name" value="Bromodomain-like_sf"/>
</dbReference>
<keyword evidence="4" id="KW-1185">Reference proteome</keyword>
<evidence type="ECO:0000259" key="2">
    <source>
        <dbReference type="Pfam" id="PF00439"/>
    </source>
</evidence>
<dbReference type="Proteomes" id="UP000738349">
    <property type="component" value="Unassembled WGS sequence"/>
</dbReference>
<evidence type="ECO:0000256" key="1">
    <source>
        <dbReference type="ARBA" id="ARBA00023117"/>
    </source>
</evidence>
<dbReference type="AlphaFoldDB" id="A0A9P9I772"/>
<comment type="caution">
    <text evidence="3">The sequence shown here is derived from an EMBL/GenBank/DDBJ whole genome shotgun (WGS) entry which is preliminary data.</text>
</comment>
<name>A0A9P9I772_9HYPO</name>
<reference evidence="3" key="1">
    <citation type="journal article" date="2021" name="Nat. Commun.">
        <title>Genetic determinants of endophytism in the Arabidopsis root mycobiome.</title>
        <authorList>
            <person name="Mesny F."/>
            <person name="Miyauchi S."/>
            <person name="Thiergart T."/>
            <person name="Pickel B."/>
            <person name="Atanasova L."/>
            <person name="Karlsson M."/>
            <person name="Huettel B."/>
            <person name="Barry K.W."/>
            <person name="Haridas S."/>
            <person name="Chen C."/>
            <person name="Bauer D."/>
            <person name="Andreopoulos W."/>
            <person name="Pangilinan J."/>
            <person name="LaButti K."/>
            <person name="Riley R."/>
            <person name="Lipzen A."/>
            <person name="Clum A."/>
            <person name="Drula E."/>
            <person name="Henrissat B."/>
            <person name="Kohler A."/>
            <person name="Grigoriev I.V."/>
            <person name="Martin F.M."/>
            <person name="Hacquard S."/>
        </authorList>
    </citation>
    <scope>NUCLEOTIDE SEQUENCE</scope>
    <source>
        <strain evidence="3">MPI-CAGE-AT-0147</strain>
    </source>
</reference>
<feature type="domain" description="Bromo" evidence="2">
    <location>
        <begin position="2"/>
        <end position="30"/>
    </location>
</feature>
<keyword evidence="1" id="KW-0103">Bromodomain</keyword>
<dbReference type="GO" id="GO:0010484">
    <property type="term" value="F:histone H3 acetyltransferase activity"/>
    <property type="evidence" value="ECO:0007669"/>
    <property type="project" value="TreeGrafter"/>
</dbReference>
<sequence length="49" mass="6068">MDFIKDARLIFDNCRQFNDDNSLYVKCANKLEKYIWRQIRTISEWSHLE</sequence>
<organism evidence="3 4">
    <name type="scientific">Dactylonectria macrodidyma</name>
    <dbReference type="NCBI Taxonomy" id="307937"/>
    <lineage>
        <taxon>Eukaryota</taxon>
        <taxon>Fungi</taxon>
        <taxon>Dikarya</taxon>
        <taxon>Ascomycota</taxon>
        <taxon>Pezizomycotina</taxon>
        <taxon>Sordariomycetes</taxon>
        <taxon>Hypocreomycetidae</taxon>
        <taxon>Hypocreales</taxon>
        <taxon>Nectriaceae</taxon>
        <taxon>Dactylonectria</taxon>
    </lineage>
</organism>